<reference evidence="2" key="1">
    <citation type="submission" date="2022-08" db="UniProtKB">
        <authorList>
            <consortium name="EnsemblMetazoa"/>
        </authorList>
    </citation>
    <scope>IDENTIFICATION</scope>
    <source>
        <strain evidence="2">05x7-T-G4-1.051#20</strain>
    </source>
</reference>
<name>A0A8W8HYJ6_MAGGI</name>
<dbReference type="PANTHER" id="PTHR21402">
    <property type="entry name" value="GAMETOCYTE SPECIFIC FACTOR 1-RELATED"/>
    <property type="match status" value="1"/>
</dbReference>
<accession>A0A8W8HYJ6</accession>
<dbReference type="PANTHER" id="PTHR21402:SF10">
    <property type="entry name" value="U11_U12 SMALL NUCLEAR RIBONUCLEOPROTEIN 48 KDA PROTEIN"/>
    <property type="match status" value="1"/>
</dbReference>
<dbReference type="OMA" id="QEPMEQC"/>
<evidence type="ECO:0000256" key="1">
    <source>
        <dbReference type="SAM" id="MobiDB-lite"/>
    </source>
</evidence>
<sequence>MEEKEKARQEFLNETKAFLQTCQNTFSKVLQELDWSPSHFVEQKDIGVCCYNPGHIMKTEDLKKHEEICRFTSRGVPKAEALDESKRTSQFFYENVSSVCNVPINKETLNKVLWDHHVENHSIFYGKSEVPLTTEEASIMLTPSERGALHNYIIKTAKEQHKVHGVETDTLLTADFQEIVKKKALEGQNSKPTSYTEYLRAMRDYKRRRQSYRAKNVHITRKSYTEIIKEVIENQTDYLTEILKEDQGEDKQIVEEETQSQSARKSDSGFINKDHSERVDASQRDGYRTTSHRDQDRSRSHERSRDRDGSHQQDRSRDKESRQRDRSRDSERSRKRDGRSHEREQSRHGEEDGEQDREWRKKRKKDRDRRSSSREHNRDKHRHKHKHKHKKSDR</sequence>
<dbReference type="GO" id="GO:0005654">
    <property type="term" value="C:nucleoplasm"/>
    <property type="evidence" value="ECO:0007669"/>
    <property type="project" value="TreeGrafter"/>
</dbReference>
<dbReference type="InterPro" id="IPR051591">
    <property type="entry name" value="UPF0224_FAM112_RNA_Proc"/>
</dbReference>
<organism evidence="2 3">
    <name type="scientific">Magallana gigas</name>
    <name type="common">Pacific oyster</name>
    <name type="synonym">Crassostrea gigas</name>
    <dbReference type="NCBI Taxonomy" id="29159"/>
    <lineage>
        <taxon>Eukaryota</taxon>
        <taxon>Metazoa</taxon>
        <taxon>Spiralia</taxon>
        <taxon>Lophotrochozoa</taxon>
        <taxon>Mollusca</taxon>
        <taxon>Bivalvia</taxon>
        <taxon>Autobranchia</taxon>
        <taxon>Pteriomorphia</taxon>
        <taxon>Ostreida</taxon>
        <taxon>Ostreoidea</taxon>
        <taxon>Ostreidae</taxon>
        <taxon>Magallana</taxon>
    </lineage>
</organism>
<keyword evidence="3" id="KW-1185">Reference proteome</keyword>
<dbReference type="GO" id="GO:0005829">
    <property type="term" value="C:cytosol"/>
    <property type="evidence" value="ECO:0007669"/>
    <property type="project" value="TreeGrafter"/>
</dbReference>
<dbReference type="EnsemblMetazoa" id="G11717.2">
    <property type="protein sequence ID" value="G11717.2:cds"/>
    <property type="gene ID" value="G11717"/>
</dbReference>
<dbReference type="AlphaFoldDB" id="A0A8W8HYJ6"/>
<proteinExistence type="predicted"/>
<evidence type="ECO:0000313" key="3">
    <source>
        <dbReference type="Proteomes" id="UP000005408"/>
    </source>
</evidence>
<feature type="compositionally biased region" description="Basic residues" evidence="1">
    <location>
        <begin position="379"/>
        <end position="394"/>
    </location>
</feature>
<dbReference type="GO" id="GO:0005689">
    <property type="term" value="C:U12-type spliceosomal complex"/>
    <property type="evidence" value="ECO:0007669"/>
    <property type="project" value="TreeGrafter"/>
</dbReference>
<protein>
    <submittedName>
        <fullName evidence="2">Uncharacterized protein</fullName>
    </submittedName>
</protein>
<feature type="region of interest" description="Disordered" evidence="1">
    <location>
        <begin position="248"/>
        <end position="394"/>
    </location>
</feature>
<feature type="compositionally biased region" description="Basic and acidic residues" evidence="1">
    <location>
        <begin position="368"/>
        <end position="378"/>
    </location>
</feature>
<dbReference type="OrthoDB" id="69229at2759"/>
<dbReference type="Proteomes" id="UP000005408">
    <property type="component" value="Unassembled WGS sequence"/>
</dbReference>
<feature type="compositionally biased region" description="Basic and acidic residues" evidence="1">
    <location>
        <begin position="264"/>
        <end position="350"/>
    </location>
</feature>
<evidence type="ECO:0000313" key="2">
    <source>
        <dbReference type="EnsemblMetazoa" id="G11717.2:cds"/>
    </source>
</evidence>